<dbReference type="PANTHER" id="PTHR30244">
    <property type="entry name" value="TRANSAMINASE"/>
    <property type="match status" value="1"/>
</dbReference>
<dbReference type="Pfam" id="PF01041">
    <property type="entry name" value="DegT_DnrJ_EryC1"/>
    <property type="match status" value="1"/>
</dbReference>
<proteinExistence type="inferred from homology"/>
<dbReference type="RefSeq" id="WP_190886542.1">
    <property type="nucleotide sequence ID" value="NZ_JACWZY010000005.1"/>
</dbReference>
<dbReference type="Gene3D" id="3.90.1150.10">
    <property type="entry name" value="Aspartate Aminotransferase, domain 1"/>
    <property type="match status" value="1"/>
</dbReference>
<comment type="caution">
    <text evidence="5">The sequence shown here is derived from an EMBL/GenBank/DDBJ whole genome shotgun (WGS) entry which is preliminary data.</text>
</comment>
<dbReference type="InterPro" id="IPR000653">
    <property type="entry name" value="DegT/StrS_aminotransferase"/>
</dbReference>
<dbReference type="CDD" id="cd00616">
    <property type="entry name" value="AHBA_syn"/>
    <property type="match status" value="1"/>
</dbReference>
<dbReference type="InterPro" id="IPR015424">
    <property type="entry name" value="PyrdxlP-dep_Trfase"/>
</dbReference>
<dbReference type="PIRSF" id="PIRSF000390">
    <property type="entry name" value="PLP_StrS"/>
    <property type="match status" value="1"/>
</dbReference>
<evidence type="ECO:0000313" key="6">
    <source>
        <dbReference type="Proteomes" id="UP000598820"/>
    </source>
</evidence>
<keyword evidence="5" id="KW-0808">Transferase</keyword>
<dbReference type="InterPro" id="IPR015422">
    <property type="entry name" value="PyrdxlP-dep_Trfase_small"/>
</dbReference>
<dbReference type="GO" id="GO:0019180">
    <property type="term" value="F:dTDP-4-amino-4,6-dideoxygalactose transaminase activity"/>
    <property type="evidence" value="ECO:0007669"/>
    <property type="project" value="UniProtKB-EC"/>
</dbReference>
<evidence type="ECO:0000313" key="5">
    <source>
        <dbReference type="EMBL" id="MBD2700687.1"/>
    </source>
</evidence>
<dbReference type="InterPro" id="IPR012749">
    <property type="entry name" value="WecE-like"/>
</dbReference>
<dbReference type="SUPFAM" id="SSF53383">
    <property type="entry name" value="PLP-dependent transferases"/>
    <property type="match status" value="1"/>
</dbReference>
<feature type="modified residue" description="N6-(pyridoxal phosphate)lysine" evidence="3">
    <location>
        <position position="185"/>
    </location>
</feature>
<keyword evidence="6" id="KW-1185">Reference proteome</keyword>
<dbReference type="FunFam" id="3.40.640.10:FF:000037">
    <property type="entry name" value="dTDP-4-amino-4,6-dideoxygalactose transaminase"/>
    <property type="match status" value="1"/>
</dbReference>
<dbReference type="GO" id="GO:0000271">
    <property type="term" value="P:polysaccharide biosynthetic process"/>
    <property type="evidence" value="ECO:0007669"/>
    <property type="project" value="TreeGrafter"/>
</dbReference>
<reference evidence="5" key="1">
    <citation type="submission" date="2020-09" db="EMBL/GenBank/DDBJ databases">
        <authorList>
            <person name="Kim M.K."/>
        </authorList>
    </citation>
    <scope>NUCLEOTIDE SEQUENCE</scope>
    <source>
        <strain evidence="5">BT702</strain>
    </source>
</reference>
<dbReference type="EMBL" id="JACWZY010000005">
    <property type="protein sequence ID" value="MBD2700687.1"/>
    <property type="molecule type" value="Genomic_DNA"/>
</dbReference>
<sequence length="390" mass="44458">MTSIEIPFNKPYLTGRETQYIIEAVNSGKLSGNGLFTQKCQRFLENRYGFRKALLTTSCTDALEMAAMLANIQPGDEVIVPSYTFVSTALPFIRQGATVVFADSSASQPHLDVRLLESLITPRTKAIVPVHYAGIACDMDKLMRLAEKYNLLVIEDAAQAIESFYKGRALGSIGHLATFSFHETKNIIAGEGGLLAINDERFLHRSEIIWEKGTNRSEFFRGEVNKYGWVDVGSSFLPSEVISAFLYAQLENLEQIQNRRMDLWSYYYEALRPLAEKGHFQLPLIPDYASNNAHMLYLVCNSLDDRNQLIATLKEQGILAVFHYLSLHKSDYYNEKHDGRTLLHADRYSNCLVRLPLFYELTYQAIDQIVNVLYTLYAYPRHAKAIYYNH</sequence>
<protein>
    <submittedName>
        <fullName evidence="5">dTDP-4-amino-4,6-dideoxygalactose transaminase</fullName>
        <ecNumber evidence="5">2.6.1.59</ecNumber>
    </submittedName>
</protein>
<dbReference type="Proteomes" id="UP000598820">
    <property type="component" value="Unassembled WGS sequence"/>
</dbReference>
<organism evidence="5 6">
    <name type="scientific">Spirosoma profusum</name>
    <dbReference type="NCBI Taxonomy" id="2771354"/>
    <lineage>
        <taxon>Bacteria</taxon>
        <taxon>Pseudomonadati</taxon>
        <taxon>Bacteroidota</taxon>
        <taxon>Cytophagia</taxon>
        <taxon>Cytophagales</taxon>
        <taxon>Cytophagaceae</taxon>
        <taxon>Spirosoma</taxon>
    </lineage>
</organism>
<dbReference type="GO" id="GO:0030170">
    <property type="term" value="F:pyridoxal phosphate binding"/>
    <property type="evidence" value="ECO:0007669"/>
    <property type="project" value="TreeGrafter"/>
</dbReference>
<dbReference type="Gene3D" id="3.40.640.10">
    <property type="entry name" value="Type I PLP-dependent aspartate aminotransferase-like (Major domain)"/>
    <property type="match status" value="1"/>
</dbReference>
<evidence type="ECO:0000256" key="4">
    <source>
        <dbReference type="RuleBase" id="RU004508"/>
    </source>
</evidence>
<gene>
    <name evidence="5" type="primary">rffA</name>
    <name evidence="5" type="synonym">fcnA</name>
    <name evidence="5" type="synonym">wecE</name>
    <name evidence="5" type="ORF">IC229_08570</name>
</gene>
<dbReference type="PANTHER" id="PTHR30244:SF34">
    <property type="entry name" value="DTDP-4-AMINO-4,6-DIDEOXYGALACTOSE TRANSAMINASE"/>
    <property type="match status" value="1"/>
</dbReference>
<name>A0A926XUU4_9BACT</name>
<dbReference type="AlphaFoldDB" id="A0A926XUU4"/>
<evidence type="ECO:0000256" key="2">
    <source>
        <dbReference type="PIRSR" id="PIRSR000390-1"/>
    </source>
</evidence>
<evidence type="ECO:0000256" key="1">
    <source>
        <dbReference type="ARBA" id="ARBA00037999"/>
    </source>
</evidence>
<feature type="active site" description="Proton acceptor" evidence="2">
    <location>
        <position position="185"/>
    </location>
</feature>
<comment type="similarity">
    <text evidence="1 4">Belongs to the DegT/DnrJ/EryC1 family.</text>
</comment>
<dbReference type="EC" id="2.6.1.59" evidence="5"/>
<dbReference type="NCBIfam" id="NF008687">
    <property type="entry name" value="PRK11706.1"/>
    <property type="match status" value="1"/>
</dbReference>
<accession>A0A926XUU4</accession>
<evidence type="ECO:0000256" key="3">
    <source>
        <dbReference type="PIRSR" id="PIRSR000390-2"/>
    </source>
</evidence>
<dbReference type="NCBIfam" id="TIGR02379">
    <property type="entry name" value="ECA_wecE"/>
    <property type="match status" value="1"/>
</dbReference>
<keyword evidence="3 4" id="KW-0663">Pyridoxal phosphate</keyword>
<dbReference type="InterPro" id="IPR015421">
    <property type="entry name" value="PyrdxlP-dep_Trfase_major"/>
</dbReference>
<keyword evidence="5" id="KW-0032">Aminotransferase</keyword>